<keyword evidence="1" id="KW-0812">Transmembrane</keyword>
<reference evidence="3 4" key="1">
    <citation type="submission" date="2024-01" db="EMBL/GenBank/DDBJ databases">
        <title>The genomes of 5 underutilized Papilionoideae crops provide insights into root nodulation and disease resistanc.</title>
        <authorList>
            <person name="Yuan L."/>
        </authorList>
    </citation>
    <scope>NUCLEOTIDE SEQUENCE [LARGE SCALE GENOMIC DNA]</scope>
    <source>
        <strain evidence="3">ZHUSHIDOU_FW_LH</strain>
        <tissue evidence="3">Leaf</tissue>
    </source>
</reference>
<feature type="transmembrane region" description="Helical" evidence="1">
    <location>
        <begin position="97"/>
        <end position="123"/>
    </location>
</feature>
<evidence type="ECO:0000256" key="1">
    <source>
        <dbReference type="SAM" id="Phobius"/>
    </source>
</evidence>
<dbReference type="AlphaFoldDB" id="A0AAN9F8V5"/>
<proteinExistence type="predicted"/>
<keyword evidence="4" id="KW-1185">Reference proteome</keyword>
<gene>
    <name evidence="3" type="ORF">RIF29_22450</name>
</gene>
<protein>
    <recommendedName>
        <fullName evidence="2">RNase H type-1 domain-containing protein</fullName>
    </recommendedName>
</protein>
<dbReference type="InterPro" id="IPR002156">
    <property type="entry name" value="RNaseH_domain"/>
</dbReference>
<feature type="transmembrane region" description="Helical" evidence="1">
    <location>
        <begin position="143"/>
        <end position="164"/>
    </location>
</feature>
<keyword evidence="1" id="KW-1133">Transmembrane helix</keyword>
<evidence type="ECO:0000313" key="3">
    <source>
        <dbReference type="EMBL" id="KAK7269716.1"/>
    </source>
</evidence>
<dbReference type="GO" id="GO:0004523">
    <property type="term" value="F:RNA-DNA hybrid ribonuclease activity"/>
    <property type="evidence" value="ECO:0007669"/>
    <property type="project" value="InterPro"/>
</dbReference>
<organism evidence="3 4">
    <name type="scientific">Crotalaria pallida</name>
    <name type="common">Smooth rattlebox</name>
    <name type="synonym">Crotalaria striata</name>
    <dbReference type="NCBI Taxonomy" id="3830"/>
    <lineage>
        <taxon>Eukaryota</taxon>
        <taxon>Viridiplantae</taxon>
        <taxon>Streptophyta</taxon>
        <taxon>Embryophyta</taxon>
        <taxon>Tracheophyta</taxon>
        <taxon>Spermatophyta</taxon>
        <taxon>Magnoliopsida</taxon>
        <taxon>eudicotyledons</taxon>
        <taxon>Gunneridae</taxon>
        <taxon>Pentapetalae</taxon>
        <taxon>rosids</taxon>
        <taxon>fabids</taxon>
        <taxon>Fabales</taxon>
        <taxon>Fabaceae</taxon>
        <taxon>Papilionoideae</taxon>
        <taxon>50 kb inversion clade</taxon>
        <taxon>genistoids sensu lato</taxon>
        <taxon>core genistoids</taxon>
        <taxon>Crotalarieae</taxon>
        <taxon>Crotalaria</taxon>
    </lineage>
</organism>
<keyword evidence="1" id="KW-0472">Membrane</keyword>
<feature type="domain" description="RNase H type-1" evidence="2">
    <location>
        <begin position="55"/>
        <end position="113"/>
    </location>
</feature>
<name>A0AAN9F8V5_CROPI</name>
<accession>A0AAN9F8V5</accession>
<dbReference type="Proteomes" id="UP001372338">
    <property type="component" value="Unassembled WGS sequence"/>
</dbReference>
<evidence type="ECO:0000259" key="2">
    <source>
        <dbReference type="Pfam" id="PF13456"/>
    </source>
</evidence>
<dbReference type="GO" id="GO:0003676">
    <property type="term" value="F:nucleic acid binding"/>
    <property type="evidence" value="ECO:0007669"/>
    <property type="project" value="InterPro"/>
</dbReference>
<comment type="caution">
    <text evidence="3">The sequence shown here is derived from an EMBL/GenBank/DDBJ whole genome shotgun (WGS) entry which is preliminary data.</text>
</comment>
<evidence type="ECO:0000313" key="4">
    <source>
        <dbReference type="Proteomes" id="UP001372338"/>
    </source>
</evidence>
<sequence>MSKNVSLHECRRLYIMQVIQQATSLLISVSIQMRDTTETNNEAAHKEGNAMVHIDASVKEDGAGFGMIVLDENDNFMAAATKLIDATFEPRIGEALALCWALELLINLDITMLMCILIALRWFKLGLGEDHLTTPILKTSSMMNMSLFHFLISFSLSIVIGRTIKLHTFVEQLLFKSRITINF</sequence>
<dbReference type="Pfam" id="PF13456">
    <property type="entry name" value="RVT_3"/>
    <property type="match status" value="1"/>
</dbReference>
<dbReference type="EMBL" id="JAYWIO010000004">
    <property type="protein sequence ID" value="KAK7269716.1"/>
    <property type="molecule type" value="Genomic_DNA"/>
</dbReference>